<reference evidence="1 2" key="1">
    <citation type="submission" date="2021-03" db="EMBL/GenBank/DDBJ databases">
        <authorList>
            <person name="King G.J."/>
            <person name="Bancroft I."/>
            <person name="Baten A."/>
            <person name="Bloomfield J."/>
            <person name="Borpatragohain P."/>
            <person name="He Z."/>
            <person name="Irish N."/>
            <person name="Irwin J."/>
            <person name="Liu K."/>
            <person name="Mauleon R.P."/>
            <person name="Moore J."/>
            <person name="Morris R."/>
            <person name="Ostergaard L."/>
            <person name="Wang B."/>
            <person name="Wells R."/>
        </authorList>
    </citation>
    <scope>NUCLEOTIDE SEQUENCE [LARGE SCALE GENOMIC DNA]</scope>
    <source>
        <strain evidence="1">R-o-18</strain>
        <tissue evidence="1">Leaf</tissue>
    </source>
</reference>
<keyword evidence="2" id="KW-1185">Reference proteome</keyword>
<dbReference type="Proteomes" id="UP000823674">
    <property type="component" value="Chromosome A02"/>
</dbReference>
<comment type="caution">
    <text evidence="1">The sequence shown here is derived from an EMBL/GenBank/DDBJ whole genome shotgun (WGS) entry which is preliminary data.</text>
</comment>
<dbReference type="EMBL" id="JADBGQ010000002">
    <property type="protein sequence ID" value="KAG5411210.1"/>
    <property type="molecule type" value="Genomic_DNA"/>
</dbReference>
<accession>A0ABQ7NK61</accession>
<sequence>MEMTEITETTRRGFVTEKRGSEMEMTETARRGFVFLSLSNPDKKIRYYQEDGVANSSFPDSQMEFVSSGVPTMTLSKIKKTKKSIQVKLLRRWKIKLPSPGLYYLKLILVVFE</sequence>
<evidence type="ECO:0000313" key="2">
    <source>
        <dbReference type="Proteomes" id="UP000823674"/>
    </source>
</evidence>
<feature type="non-terminal residue" evidence="1">
    <location>
        <position position="113"/>
    </location>
</feature>
<organism evidence="1 2">
    <name type="scientific">Brassica rapa subsp. trilocularis</name>
    <dbReference type="NCBI Taxonomy" id="1813537"/>
    <lineage>
        <taxon>Eukaryota</taxon>
        <taxon>Viridiplantae</taxon>
        <taxon>Streptophyta</taxon>
        <taxon>Embryophyta</taxon>
        <taxon>Tracheophyta</taxon>
        <taxon>Spermatophyta</taxon>
        <taxon>Magnoliopsida</taxon>
        <taxon>eudicotyledons</taxon>
        <taxon>Gunneridae</taxon>
        <taxon>Pentapetalae</taxon>
        <taxon>rosids</taxon>
        <taxon>malvids</taxon>
        <taxon>Brassicales</taxon>
        <taxon>Brassicaceae</taxon>
        <taxon>Brassiceae</taxon>
        <taxon>Brassica</taxon>
    </lineage>
</organism>
<protein>
    <submittedName>
        <fullName evidence="1">Uncharacterized protein</fullName>
    </submittedName>
</protein>
<evidence type="ECO:0000313" key="1">
    <source>
        <dbReference type="EMBL" id="KAG5411210.1"/>
    </source>
</evidence>
<proteinExistence type="predicted"/>
<name>A0ABQ7NK61_BRACM</name>
<gene>
    <name evidence="1" type="primary">A02g509770.1_BraROA</name>
    <name evidence="1" type="ORF">IGI04_007529</name>
</gene>